<dbReference type="AlphaFoldDB" id="A0AAV6KIV9"/>
<dbReference type="Proteomes" id="UP000823749">
    <property type="component" value="Chromosome 4"/>
</dbReference>
<gene>
    <name evidence="1" type="ORF">RHGRI_010344</name>
</gene>
<accession>A0AAV6KIV9</accession>
<evidence type="ECO:0000313" key="2">
    <source>
        <dbReference type="Proteomes" id="UP000823749"/>
    </source>
</evidence>
<protein>
    <submittedName>
        <fullName evidence="1">Uncharacterized protein</fullName>
    </submittedName>
</protein>
<organism evidence="1 2">
    <name type="scientific">Rhododendron griersonianum</name>
    <dbReference type="NCBI Taxonomy" id="479676"/>
    <lineage>
        <taxon>Eukaryota</taxon>
        <taxon>Viridiplantae</taxon>
        <taxon>Streptophyta</taxon>
        <taxon>Embryophyta</taxon>
        <taxon>Tracheophyta</taxon>
        <taxon>Spermatophyta</taxon>
        <taxon>Magnoliopsida</taxon>
        <taxon>eudicotyledons</taxon>
        <taxon>Gunneridae</taxon>
        <taxon>Pentapetalae</taxon>
        <taxon>asterids</taxon>
        <taxon>Ericales</taxon>
        <taxon>Ericaceae</taxon>
        <taxon>Ericoideae</taxon>
        <taxon>Rhodoreae</taxon>
        <taxon>Rhododendron</taxon>
    </lineage>
</organism>
<proteinExistence type="predicted"/>
<keyword evidence="2" id="KW-1185">Reference proteome</keyword>
<comment type="caution">
    <text evidence="1">The sequence shown here is derived from an EMBL/GenBank/DDBJ whole genome shotgun (WGS) entry which is preliminary data.</text>
</comment>
<name>A0AAV6KIV9_9ERIC</name>
<dbReference type="EMBL" id="JACTNZ010000004">
    <property type="protein sequence ID" value="KAG5552229.1"/>
    <property type="molecule type" value="Genomic_DNA"/>
</dbReference>
<sequence length="74" mass="8311">MLPPTQNNRKKILEYKTRAYIVVQNETNRSLNRLKPMVGNARIFAVRMSSFAAPSGQQSVLLHGRCASVPLLLD</sequence>
<reference evidence="1" key="1">
    <citation type="submission" date="2020-08" db="EMBL/GenBank/DDBJ databases">
        <title>Plant Genome Project.</title>
        <authorList>
            <person name="Zhang R.-G."/>
        </authorList>
    </citation>
    <scope>NUCLEOTIDE SEQUENCE</scope>
    <source>
        <strain evidence="1">WSP0</strain>
        <tissue evidence="1">Leaf</tissue>
    </source>
</reference>
<evidence type="ECO:0000313" key="1">
    <source>
        <dbReference type="EMBL" id="KAG5552229.1"/>
    </source>
</evidence>